<comment type="caution">
    <text evidence="3">The sequence shown here is derived from an EMBL/GenBank/DDBJ whole genome shotgun (WGS) entry which is preliminary data.</text>
</comment>
<reference evidence="3" key="1">
    <citation type="submission" date="2013-08" db="EMBL/GenBank/DDBJ databases">
        <authorList>
            <person name="Mendez C."/>
            <person name="Richter M."/>
            <person name="Ferrer M."/>
            <person name="Sanchez J."/>
        </authorList>
    </citation>
    <scope>NUCLEOTIDE SEQUENCE</scope>
</reference>
<evidence type="ECO:0000259" key="1">
    <source>
        <dbReference type="Pfam" id="PF01472"/>
    </source>
</evidence>
<dbReference type="Pfam" id="PF14810">
    <property type="entry name" value="TGT_C2"/>
    <property type="match status" value="1"/>
</dbReference>
<dbReference type="InterPro" id="IPR029402">
    <property type="entry name" value="TGT_C2"/>
</dbReference>
<dbReference type="Gene3D" id="2.30.130.10">
    <property type="entry name" value="PUA domain"/>
    <property type="match status" value="1"/>
</dbReference>
<dbReference type="Pfam" id="PF01472">
    <property type="entry name" value="PUA"/>
    <property type="match status" value="1"/>
</dbReference>
<organism evidence="3">
    <name type="scientific">mine drainage metagenome</name>
    <dbReference type="NCBI Taxonomy" id="410659"/>
    <lineage>
        <taxon>unclassified sequences</taxon>
        <taxon>metagenomes</taxon>
        <taxon>ecological metagenomes</taxon>
    </lineage>
</organism>
<dbReference type="SUPFAM" id="SSF88697">
    <property type="entry name" value="PUA domain-like"/>
    <property type="match status" value="1"/>
</dbReference>
<dbReference type="GO" id="GO:0016740">
    <property type="term" value="F:transferase activity"/>
    <property type="evidence" value="ECO:0007669"/>
    <property type="project" value="UniProtKB-KW"/>
</dbReference>
<evidence type="ECO:0000313" key="3">
    <source>
        <dbReference type="EMBL" id="EQD75674.1"/>
    </source>
</evidence>
<accession>T1D2I8</accession>
<dbReference type="InterPro" id="IPR002478">
    <property type="entry name" value="PUA"/>
</dbReference>
<name>T1D2I8_9ZZZZ</name>
<dbReference type="Gene3D" id="3.10.450.90">
    <property type="entry name" value="ArcTGT, C2 domain"/>
    <property type="match status" value="1"/>
</dbReference>
<feature type="domain" description="tRNA-guanine transglycosylase patch-forming" evidence="2">
    <location>
        <begin position="98"/>
        <end position="168"/>
    </location>
</feature>
<dbReference type="CDD" id="cd21149">
    <property type="entry name" value="PUA_archaeosine_TGT"/>
    <property type="match status" value="1"/>
</dbReference>
<dbReference type="GO" id="GO:0003723">
    <property type="term" value="F:RNA binding"/>
    <property type="evidence" value="ECO:0007669"/>
    <property type="project" value="InterPro"/>
</dbReference>
<feature type="domain" description="PUA" evidence="1">
    <location>
        <begin position="171"/>
        <end position="243"/>
    </location>
</feature>
<dbReference type="InterPro" id="IPR004521">
    <property type="entry name" value="Uncharacterised_CHP00451"/>
</dbReference>
<dbReference type="PROSITE" id="PS50890">
    <property type="entry name" value="PUA"/>
    <property type="match status" value="1"/>
</dbReference>
<dbReference type="NCBIfam" id="TIGR00451">
    <property type="entry name" value="unchar_dom_2"/>
    <property type="match status" value="1"/>
</dbReference>
<dbReference type="EMBL" id="AUZX01002813">
    <property type="protein sequence ID" value="EQD75674.1"/>
    <property type="molecule type" value="Genomic_DNA"/>
</dbReference>
<evidence type="ECO:0000259" key="2">
    <source>
        <dbReference type="Pfam" id="PF14810"/>
    </source>
</evidence>
<proteinExistence type="predicted"/>
<protein>
    <submittedName>
        <fullName evidence="3">Archaeosine tRNA-ribosyltransferase</fullName>
    </submittedName>
</protein>
<dbReference type="InterPro" id="IPR036974">
    <property type="entry name" value="PUA_sf"/>
</dbReference>
<reference evidence="3" key="2">
    <citation type="journal article" date="2014" name="ISME J.">
        <title>Microbial stratification in low pH oxic and suboxic macroscopic growths along an acid mine drainage.</title>
        <authorList>
            <person name="Mendez-Garcia C."/>
            <person name="Mesa V."/>
            <person name="Sprenger R.R."/>
            <person name="Richter M."/>
            <person name="Diez M.S."/>
            <person name="Solano J."/>
            <person name="Bargiela R."/>
            <person name="Golyshina O.V."/>
            <person name="Manteca A."/>
            <person name="Ramos J.L."/>
            <person name="Gallego J.R."/>
            <person name="Llorente I."/>
            <person name="Martins Dos Santos V.A."/>
            <person name="Jensen O.N."/>
            <person name="Pelaez A.I."/>
            <person name="Sanchez J."/>
            <person name="Ferrer M."/>
        </authorList>
    </citation>
    <scope>NUCLEOTIDE SEQUENCE</scope>
</reference>
<dbReference type="InterPro" id="IPR015947">
    <property type="entry name" value="PUA-like_sf"/>
</dbReference>
<dbReference type="AlphaFoldDB" id="T1D2I8"/>
<dbReference type="SUPFAM" id="SSF88802">
    <property type="entry name" value="Pre-PUA domain"/>
    <property type="match status" value="1"/>
</dbReference>
<gene>
    <name evidence="3" type="ORF">B1A_03850</name>
</gene>
<dbReference type="InterPro" id="IPR038250">
    <property type="entry name" value="TGT_C2_sf"/>
</dbReference>
<sequence>MEKFTGEFLKNREKSKMVPIGLWQPSRLDSGFVSESYEKTTNPYLLNWMNVNVPVELEEAYPVEHVISSSQYEELIQNTPYQIRISSSPKLRTFDLEKIRTICDFQFGIGTGKDVFPDNTEIIKSRATGRIRTISIDGKLLATMRAHDGFLGLNVEGARRLLQFSPYPRNRVVVDDDSAQYNARGYNVFSKFIIDFDPEIIPSMMLLLWIKQINFFAVGKAMLSGREFSDYKSGMAVSVNHHLLDRDHP</sequence>
<keyword evidence="3" id="KW-0808">Transferase</keyword>